<accession>A0A8D8R901</accession>
<name>A0A8D8R901_9HEMI</name>
<proteinExistence type="predicted"/>
<reference evidence="1" key="1">
    <citation type="submission" date="2021-05" db="EMBL/GenBank/DDBJ databases">
        <authorList>
            <person name="Alioto T."/>
            <person name="Alioto T."/>
            <person name="Gomez Garrido J."/>
        </authorList>
    </citation>
    <scope>NUCLEOTIDE SEQUENCE</scope>
</reference>
<dbReference type="PANTHER" id="PTHR33480:SF1">
    <property type="entry name" value="TYR RECOMBINASE DOMAIN-CONTAINING PROTEIN"/>
    <property type="match status" value="1"/>
</dbReference>
<dbReference type="EMBL" id="HBUF01142696">
    <property type="protein sequence ID" value="CAG6646600.1"/>
    <property type="molecule type" value="Transcribed_RNA"/>
</dbReference>
<sequence>MDLMSPGFIQASDLDSETDMDKNGKRSKKKYGKNQTYCKFCSTEVFNFERHLVRKHKTEESVVELESLSKKTKEGREQRRNILSLIRNEGNYKIYLTTVESKDGGEKLPCIHCCKVFSKNFLARHYKKCKVKPINIEEVTTR</sequence>
<organism evidence="1">
    <name type="scientific">Cacopsylla melanoneura</name>
    <dbReference type="NCBI Taxonomy" id="428564"/>
    <lineage>
        <taxon>Eukaryota</taxon>
        <taxon>Metazoa</taxon>
        <taxon>Ecdysozoa</taxon>
        <taxon>Arthropoda</taxon>
        <taxon>Hexapoda</taxon>
        <taxon>Insecta</taxon>
        <taxon>Pterygota</taxon>
        <taxon>Neoptera</taxon>
        <taxon>Paraneoptera</taxon>
        <taxon>Hemiptera</taxon>
        <taxon>Sternorrhyncha</taxon>
        <taxon>Psylloidea</taxon>
        <taxon>Psyllidae</taxon>
        <taxon>Psyllinae</taxon>
        <taxon>Cacopsylla</taxon>
    </lineage>
</organism>
<evidence type="ECO:0000313" key="1">
    <source>
        <dbReference type="EMBL" id="CAG6646600.1"/>
    </source>
</evidence>
<dbReference type="AlphaFoldDB" id="A0A8D8R901"/>
<protein>
    <submittedName>
        <fullName evidence="1">Uncharacterized protein</fullName>
    </submittedName>
</protein>
<dbReference type="PANTHER" id="PTHR33480">
    <property type="entry name" value="SET DOMAIN-CONTAINING PROTEIN-RELATED"/>
    <property type="match status" value="1"/>
</dbReference>